<accession>G8ZN51</accession>
<dbReference type="GO" id="GO:0005737">
    <property type="term" value="C:cytoplasm"/>
    <property type="evidence" value="ECO:0007669"/>
    <property type="project" value="UniProtKB-SubCell"/>
</dbReference>
<keyword evidence="11" id="KW-1185">Reference proteome</keyword>
<dbReference type="InParanoid" id="G8ZN51"/>
<dbReference type="Pfam" id="PF08528">
    <property type="entry name" value="Whi5"/>
    <property type="match status" value="1"/>
</dbReference>
<evidence type="ECO:0000256" key="9">
    <source>
        <dbReference type="SAM" id="MobiDB-lite"/>
    </source>
</evidence>
<dbReference type="eggNOG" id="ENOG502S72A">
    <property type="taxonomic scope" value="Eukaryota"/>
</dbReference>
<reference evidence="10 11" key="1">
    <citation type="journal article" date="2011" name="Proc. Natl. Acad. Sci. U.S.A.">
        <title>Evolutionary erosion of yeast sex chromosomes by mating-type switching accidents.</title>
        <authorList>
            <person name="Gordon J.L."/>
            <person name="Armisen D."/>
            <person name="Proux-Wera E."/>
            <person name="Oheigeartaigh S.S."/>
            <person name="Byrne K.P."/>
            <person name="Wolfe K.H."/>
        </authorList>
    </citation>
    <scope>NUCLEOTIDE SEQUENCE [LARGE SCALE GENOMIC DNA]</scope>
    <source>
        <strain evidence="11">ATCC 10662 / CBS 1146 / NBRC 0425 / NCYC 2629 / NRRL Y-866</strain>
    </source>
</reference>
<keyword evidence="7" id="KW-0804">Transcription</keyword>
<name>G8ZN51_TORDE</name>
<evidence type="ECO:0000256" key="7">
    <source>
        <dbReference type="ARBA" id="ARBA00023163"/>
    </source>
</evidence>
<feature type="compositionally biased region" description="Polar residues" evidence="9">
    <location>
        <begin position="154"/>
        <end position="164"/>
    </location>
</feature>
<dbReference type="Proteomes" id="UP000005627">
    <property type="component" value="Chromosome 1"/>
</dbReference>
<evidence type="ECO:0000313" key="10">
    <source>
        <dbReference type="EMBL" id="CCE90045.1"/>
    </source>
</evidence>
<keyword evidence="4" id="KW-0963">Cytoplasm</keyword>
<dbReference type="GO" id="GO:0140297">
    <property type="term" value="F:DNA-binding transcription factor binding"/>
    <property type="evidence" value="ECO:0007669"/>
    <property type="project" value="EnsemblFungi"/>
</dbReference>
<dbReference type="STRING" id="1076872.G8ZN51"/>
<dbReference type="AlphaFoldDB" id="G8ZN51"/>
<evidence type="ECO:0000256" key="5">
    <source>
        <dbReference type="ARBA" id="ARBA00022491"/>
    </source>
</evidence>
<evidence type="ECO:0000256" key="8">
    <source>
        <dbReference type="ARBA" id="ARBA00023242"/>
    </source>
</evidence>
<comment type="similarity">
    <text evidence="3">Belongs to the WHI5/NRM1 family.</text>
</comment>
<feature type="region of interest" description="Disordered" evidence="9">
    <location>
        <begin position="142"/>
        <end position="164"/>
    </location>
</feature>
<dbReference type="KEGG" id="tdl:TDEL_0A07130"/>
<evidence type="ECO:0000313" key="11">
    <source>
        <dbReference type="Proteomes" id="UP000005627"/>
    </source>
</evidence>
<evidence type="ECO:0000256" key="6">
    <source>
        <dbReference type="ARBA" id="ARBA00023015"/>
    </source>
</evidence>
<comment type="subcellular location">
    <subcellularLocation>
        <location evidence="2">Cytoplasm</location>
    </subcellularLocation>
    <subcellularLocation>
        <location evidence="1">Nucleus</location>
    </subcellularLocation>
</comment>
<proteinExistence type="inferred from homology"/>
<dbReference type="InterPro" id="IPR013734">
    <property type="entry name" value="TF_Nrm1/Whi5"/>
</dbReference>
<evidence type="ECO:0000256" key="1">
    <source>
        <dbReference type="ARBA" id="ARBA00004123"/>
    </source>
</evidence>
<dbReference type="FunCoup" id="G8ZN51">
    <property type="interactions" value="101"/>
</dbReference>
<dbReference type="OrthoDB" id="4061338at2759"/>
<evidence type="ECO:0000256" key="4">
    <source>
        <dbReference type="ARBA" id="ARBA00022490"/>
    </source>
</evidence>
<dbReference type="GO" id="GO:0000122">
    <property type="term" value="P:negative regulation of transcription by RNA polymerase II"/>
    <property type="evidence" value="ECO:0007669"/>
    <property type="project" value="EnsemblFungi"/>
</dbReference>
<organism evidence="10 11">
    <name type="scientific">Torulaspora delbrueckii</name>
    <name type="common">Yeast</name>
    <name type="synonym">Candida colliculosa</name>
    <dbReference type="NCBI Taxonomy" id="4950"/>
    <lineage>
        <taxon>Eukaryota</taxon>
        <taxon>Fungi</taxon>
        <taxon>Dikarya</taxon>
        <taxon>Ascomycota</taxon>
        <taxon>Saccharomycotina</taxon>
        <taxon>Saccharomycetes</taxon>
        <taxon>Saccharomycetales</taxon>
        <taxon>Saccharomycetaceae</taxon>
        <taxon>Torulaspora</taxon>
    </lineage>
</organism>
<evidence type="ECO:0000256" key="2">
    <source>
        <dbReference type="ARBA" id="ARBA00004496"/>
    </source>
</evidence>
<dbReference type="GO" id="GO:0000082">
    <property type="term" value="P:G1/S transition of mitotic cell cycle"/>
    <property type="evidence" value="ECO:0007669"/>
    <property type="project" value="EnsemblFungi"/>
</dbReference>
<dbReference type="GeneID" id="11503179"/>
<dbReference type="GO" id="GO:0030907">
    <property type="term" value="C:MBF transcription complex"/>
    <property type="evidence" value="ECO:0007669"/>
    <property type="project" value="EnsemblFungi"/>
</dbReference>
<keyword evidence="5" id="KW-0678">Repressor</keyword>
<dbReference type="RefSeq" id="XP_003679256.1">
    <property type="nucleotide sequence ID" value="XM_003679208.1"/>
</dbReference>
<sequence>MTVETKRLPLREFSSSKINKLGSVPQRNLTKTKLPSIKALIDYTPQLPLTNEPETQLPLSPRNSKDLTAASEKLRVRLQFAYYKLRTNRAHSTFKELKSQLEIPTTGPNSRKRRKLVVSQGNYRAPVESQNFLHFSDHSTASIHTTPRNKHQRSLSSLQRQDTPMSVKAAKSLLHLFTSNQH</sequence>
<keyword evidence="8" id="KW-0539">Nucleus</keyword>
<dbReference type="EMBL" id="HE616742">
    <property type="protein sequence ID" value="CCE90045.1"/>
    <property type="molecule type" value="Genomic_DNA"/>
</dbReference>
<protein>
    <submittedName>
        <fullName evidence="10">Uncharacterized protein</fullName>
    </submittedName>
</protein>
<keyword evidence="6" id="KW-0805">Transcription regulation</keyword>
<evidence type="ECO:0000256" key="3">
    <source>
        <dbReference type="ARBA" id="ARBA00006922"/>
    </source>
</evidence>
<gene>
    <name evidence="10" type="primary">TDEL0A07130</name>
    <name evidence="10" type="ORF">TDEL_0A07130</name>
</gene>
<dbReference type="HOGENOM" id="CLU_098759_0_0_1"/>